<dbReference type="PROSITE" id="PS51918">
    <property type="entry name" value="RADICAL_SAM"/>
    <property type="match status" value="1"/>
</dbReference>
<evidence type="ECO:0000256" key="1">
    <source>
        <dbReference type="ARBA" id="ARBA00006100"/>
    </source>
</evidence>
<dbReference type="Gene3D" id="3.80.30.20">
    <property type="entry name" value="tm_1862 like domain"/>
    <property type="match status" value="1"/>
</dbReference>
<sequence length="426" mass="48713">MNIKAEESYVEPSRKGFVTNYPSFQYWKKSAVEEMLTEKPISVYVHIPFCIQRCAYCYYRTITLKGSERPEIDRYVDAVCREIEIAAKRFHLKDKHVVSIYFGGGTPTLLKEGHLSKIIECLHENLSIDDEHEFTVEAEPVTLTEKKADILKKFDVNRISLGIQSFCDEVVKLSGRKDTEKKALKAIEMAKATGAVVNIDLLSGLAGDTQETWADTIKRALSTNIESITVYKMELYANTAYSAGVRKKTLELPSDAQEIEFMRYAIEQFEQAQYFPWSSFTFTKMGHYVHTYPINMFRGNDYYGFGASAFGFLGDYGLLQNTNDLERYVAAVEANELPLSRGYQLTSLERMIRNVALEMKLVRLDLKEFQRKHGFKLDSLCASTIKQLELEGFISTSEKEIELTSKGILYGDYVGKRLTRCLMEMS</sequence>
<dbReference type="InterPro" id="IPR034505">
    <property type="entry name" value="Coproporphyrinogen-III_oxidase"/>
</dbReference>
<organism evidence="3 4">
    <name type="scientific">Candidatus Thiomargarita nelsonii</name>
    <dbReference type="NCBI Taxonomy" id="1003181"/>
    <lineage>
        <taxon>Bacteria</taxon>
        <taxon>Pseudomonadati</taxon>
        <taxon>Pseudomonadota</taxon>
        <taxon>Gammaproteobacteria</taxon>
        <taxon>Thiotrichales</taxon>
        <taxon>Thiotrichaceae</taxon>
        <taxon>Thiomargarita</taxon>
    </lineage>
</organism>
<dbReference type="GO" id="GO:0006779">
    <property type="term" value="P:porphyrin-containing compound biosynthetic process"/>
    <property type="evidence" value="ECO:0007669"/>
    <property type="project" value="InterPro"/>
</dbReference>
<dbReference type="SFLD" id="SFLDF00562">
    <property type="entry name" value="HemN-like__clustered_with_heat"/>
    <property type="match status" value="1"/>
</dbReference>
<dbReference type="SMART" id="SM00729">
    <property type="entry name" value="Elp3"/>
    <property type="match status" value="1"/>
</dbReference>
<dbReference type="GO" id="GO:0051539">
    <property type="term" value="F:4 iron, 4 sulfur cluster binding"/>
    <property type="evidence" value="ECO:0007669"/>
    <property type="project" value="InterPro"/>
</dbReference>
<reference evidence="3 4" key="1">
    <citation type="submission" date="2016-05" db="EMBL/GenBank/DDBJ databases">
        <title>Single-cell genome of chain-forming Candidatus Thiomargarita nelsonii and comparison to other large sulfur-oxidizing bacteria.</title>
        <authorList>
            <person name="Winkel M."/>
            <person name="Salman V."/>
            <person name="Woyke T."/>
            <person name="Schulz-Vogt H."/>
            <person name="Richter M."/>
            <person name="Flood B."/>
            <person name="Bailey J."/>
            <person name="Amann R."/>
            <person name="Mussmann M."/>
        </authorList>
    </citation>
    <scope>NUCLEOTIDE SEQUENCE [LARGE SCALE GENOMIC DNA]</scope>
    <source>
        <strain evidence="3 4">THI036</strain>
    </source>
</reference>
<dbReference type="SFLD" id="SFLDS00029">
    <property type="entry name" value="Radical_SAM"/>
    <property type="match status" value="1"/>
</dbReference>
<evidence type="ECO:0000313" key="3">
    <source>
        <dbReference type="EMBL" id="OAD24137.1"/>
    </source>
</evidence>
<dbReference type="Proteomes" id="UP000076962">
    <property type="component" value="Unassembled WGS sequence"/>
</dbReference>
<dbReference type="GO" id="GO:0005737">
    <property type="term" value="C:cytoplasm"/>
    <property type="evidence" value="ECO:0007669"/>
    <property type="project" value="InterPro"/>
</dbReference>
<dbReference type="SFLD" id="SFLDG01065">
    <property type="entry name" value="anaerobic_coproporphyrinogen-I"/>
    <property type="match status" value="1"/>
</dbReference>
<name>A0A0A6RLG1_9GAMM</name>
<accession>A0A0A6RLG1</accession>
<dbReference type="InterPro" id="IPR004559">
    <property type="entry name" value="HemW-like"/>
</dbReference>
<gene>
    <name evidence="3" type="ORF">THIOM_000005</name>
</gene>
<evidence type="ECO:0000259" key="2">
    <source>
        <dbReference type="PROSITE" id="PS51918"/>
    </source>
</evidence>
<proteinExistence type="inferred from homology"/>
<dbReference type="InterPro" id="IPR023404">
    <property type="entry name" value="rSAM_horseshoe"/>
</dbReference>
<protein>
    <submittedName>
        <fullName evidence="3">Oxygen-independent coproporphyrinogen III oxidase</fullName>
    </submittedName>
</protein>
<comment type="caution">
    <text evidence="3">The sequence shown here is derived from an EMBL/GenBank/DDBJ whole genome shotgun (WGS) entry which is preliminary data.</text>
</comment>
<dbReference type="EMBL" id="LUTY01000001">
    <property type="protein sequence ID" value="OAD24137.1"/>
    <property type="molecule type" value="Genomic_DNA"/>
</dbReference>
<dbReference type="SUPFAM" id="SSF102114">
    <property type="entry name" value="Radical SAM enzymes"/>
    <property type="match status" value="1"/>
</dbReference>
<comment type="similarity">
    <text evidence="1">Belongs to the anaerobic coproporphyrinogen-III oxidase family. HemW subfamily.</text>
</comment>
<dbReference type="AlphaFoldDB" id="A0A0A6RLG1"/>
<dbReference type="PANTHER" id="PTHR13932:SF5">
    <property type="entry name" value="RADICAL S-ADENOSYL METHIONINE DOMAIN-CONTAINING PROTEIN 1, MITOCHONDRIAL"/>
    <property type="match status" value="1"/>
</dbReference>
<evidence type="ECO:0000313" key="4">
    <source>
        <dbReference type="Proteomes" id="UP000076962"/>
    </source>
</evidence>
<dbReference type="PANTHER" id="PTHR13932">
    <property type="entry name" value="COPROPORPHYRINIGEN III OXIDASE"/>
    <property type="match status" value="1"/>
</dbReference>
<dbReference type="Pfam" id="PF04055">
    <property type="entry name" value="Radical_SAM"/>
    <property type="match status" value="1"/>
</dbReference>
<feature type="domain" description="Radical SAM core" evidence="2">
    <location>
        <begin position="35"/>
        <end position="276"/>
    </location>
</feature>
<dbReference type="InterPro" id="IPR058240">
    <property type="entry name" value="rSAM_sf"/>
</dbReference>
<keyword evidence="4" id="KW-1185">Reference proteome</keyword>
<dbReference type="InterPro" id="IPR007197">
    <property type="entry name" value="rSAM"/>
</dbReference>
<dbReference type="GO" id="GO:0004109">
    <property type="term" value="F:coproporphyrinogen oxidase activity"/>
    <property type="evidence" value="ECO:0007669"/>
    <property type="project" value="InterPro"/>
</dbReference>
<dbReference type="CDD" id="cd01335">
    <property type="entry name" value="Radical_SAM"/>
    <property type="match status" value="1"/>
</dbReference>
<dbReference type="InterPro" id="IPR006638">
    <property type="entry name" value="Elp3/MiaA/NifB-like_rSAM"/>
</dbReference>
<dbReference type="SFLD" id="SFLDG01082">
    <property type="entry name" value="B12-binding_domain_containing"/>
    <property type="match status" value="1"/>
</dbReference>